<gene>
    <name evidence="2" type="ORF">EER27_15930</name>
</gene>
<dbReference type="OrthoDB" id="9789501at2"/>
<dbReference type="AlphaFoldDB" id="A0A3M8SRT7"/>
<proteinExistence type="predicted"/>
<dbReference type="InterPro" id="IPR014914">
    <property type="entry name" value="RES_dom"/>
</dbReference>
<name>A0A3M8SRT7_9GAMM</name>
<protein>
    <submittedName>
        <fullName evidence="2">RES domain-containing protein</fullName>
    </submittedName>
</protein>
<accession>A0A3M8SRT7</accession>
<dbReference type="Pfam" id="PF08808">
    <property type="entry name" value="RES"/>
    <property type="match status" value="1"/>
</dbReference>
<keyword evidence="3" id="KW-1185">Reference proteome</keyword>
<dbReference type="EMBL" id="RIBS01000011">
    <property type="protein sequence ID" value="RNF81924.1"/>
    <property type="molecule type" value="Genomic_DNA"/>
</dbReference>
<organism evidence="2 3">
    <name type="scientific">Montanilutibacter psychrotolerans</name>
    <dbReference type="NCBI Taxonomy" id="1327343"/>
    <lineage>
        <taxon>Bacteria</taxon>
        <taxon>Pseudomonadati</taxon>
        <taxon>Pseudomonadota</taxon>
        <taxon>Gammaproteobacteria</taxon>
        <taxon>Lysobacterales</taxon>
        <taxon>Lysobacteraceae</taxon>
        <taxon>Montanilutibacter</taxon>
    </lineage>
</organism>
<evidence type="ECO:0000313" key="2">
    <source>
        <dbReference type="EMBL" id="RNF81924.1"/>
    </source>
</evidence>
<evidence type="ECO:0000313" key="3">
    <source>
        <dbReference type="Proteomes" id="UP000267049"/>
    </source>
</evidence>
<feature type="domain" description="RES" evidence="1">
    <location>
        <begin position="11"/>
        <end position="135"/>
    </location>
</feature>
<reference evidence="2 3" key="1">
    <citation type="submission" date="2018-11" db="EMBL/GenBank/DDBJ databases">
        <title>Lysobacter cryohumiis sp. nov., isolated from soil in the Tianshan Mountains, Xinjiang, China.</title>
        <authorList>
            <person name="Luo Y."/>
            <person name="Sheng H."/>
        </authorList>
    </citation>
    <scope>NUCLEOTIDE SEQUENCE [LARGE SCALE GENOMIC DNA]</scope>
    <source>
        <strain evidence="2 3">ZS60</strain>
    </source>
</reference>
<dbReference type="Proteomes" id="UP000267049">
    <property type="component" value="Unassembled WGS sequence"/>
</dbReference>
<dbReference type="SMART" id="SM00953">
    <property type="entry name" value="RES"/>
    <property type="match status" value="1"/>
</dbReference>
<comment type="caution">
    <text evidence="2">The sequence shown here is derived from an EMBL/GenBank/DDBJ whole genome shotgun (WGS) entry which is preliminary data.</text>
</comment>
<sequence>MRLWRISAHPGLSGIGGTYVDGRWHTRPRHVVYAAEHPALAMVEVLAHMHLTPASIPLTLKLLAIDVGKGAVVAPMPALPSGWQANRPTTQAMGDAWLTGGKGLLLKIPSAVLPEAFNFLINPLHPQAATHLKESDMGPFWVDRRFIR</sequence>
<evidence type="ECO:0000259" key="1">
    <source>
        <dbReference type="SMART" id="SM00953"/>
    </source>
</evidence>
<dbReference type="RefSeq" id="WP_123089132.1">
    <property type="nucleotide sequence ID" value="NZ_RIBS01000011.1"/>
</dbReference>